<evidence type="ECO:0000256" key="4">
    <source>
        <dbReference type="ARBA" id="ARBA00023136"/>
    </source>
</evidence>
<dbReference type="PANTHER" id="PTHR37422">
    <property type="entry name" value="TEICHURONIC ACID BIOSYNTHESIS PROTEIN TUAE"/>
    <property type="match status" value="1"/>
</dbReference>
<comment type="subcellular location">
    <subcellularLocation>
        <location evidence="1">Membrane</location>
        <topology evidence="1">Multi-pass membrane protein</topology>
    </subcellularLocation>
</comment>
<dbReference type="EMBL" id="LT907975">
    <property type="protein sequence ID" value="SOB58212.1"/>
    <property type="molecule type" value="Genomic_DNA"/>
</dbReference>
<keyword evidence="2 6" id="KW-0812">Transmembrane</keyword>
<feature type="transmembrane region" description="Helical" evidence="6">
    <location>
        <begin position="105"/>
        <end position="123"/>
    </location>
</feature>
<sequence length="444" mass="49818">MSLKAFDPVLPQSHVDPRPTSKMGGFLLFCLVFLFVGRAHEALGGPIRFNLLFTAATLLFCVKDFLSNPLMYFKESTVLRRITYFTLWAIAMIPFSRWPGGSVETAIGFLKVYTFVLLTAVLLTRYRLTAVGVFAHVVSLLVVLFFSAITESASVRVYTITKSYDPNEMALIAVMILPILFFAIKNAKFIWKAAFTGGVAVCVVAIALSGSRGGMLGLFMVGAYVLFVSSISMLKKVLIVIMSVLVFIVAVPQENLTRLVNTLDIENDYNVSGKQGRLVVWAADLEKIIKNPIAGVGLGQSTTLTEEEMDEGVWMEAHNSYIEMALETGIPGFCFLFSVMLVSWRRLRELRRTLDKKDPRLPLVHGLEAGLWGYFVCITFLSVAFYALSLFFFVMIEAVYRDIKGQHLRPVAEEEPTQMEPEPEQKKKKRRYKLKQGSSYDPRT</sequence>
<evidence type="ECO:0000256" key="3">
    <source>
        <dbReference type="ARBA" id="ARBA00022989"/>
    </source>
</evidence>
<dbReference type="RefSeq" id="WP_097011316.1">
    <property type="nucleotide sequence ID" value="NZ_LT907975.1"/>
</dbReference>
<dbReference type="OrthoDB" id="185850at2"/>
<evidence type="ECO:0000259" key="7">
    <source>
        <dbReference type="Pfam" id="PF04932"/>
    </source>
</evidence>
<feature type="domain" description="O-antigen ligase-related" evidence="7">
    <location>
        <begin position="199"/>
        <end position="336"/>
    </location>
</feature>
<keyword evidence="9" id="KW-1185">Reference proteome</keyword>
<feature type="transmembrane region" description="Helical" evidence="6">
    <location>
        <begin position="130"/>
        <end position="149"/>
    </location>
</feature>
<evidence type="ECO:0000313" key="8">
    <source>
        <dbReference type="EMBL" id="SOB58212.1"/>
    </source>
</evidence>
<accession>A0A2C8F6I0</accession>
<feature type="region of interest" description="Disordered" evidence="5">
    <location>
        <begin position="411"/>
        <end position="444"/>
    </location>
</feature>
<dbReference type="Pfam" id="PF04932">
    <property type="entry name" value="Wzy_C"/>
    <property type="match status" value="1"/>
</dbReference>
<dbReference type="InterPro" id="IPR051533">
    <property type="entry name" value="WaaL-like"/>
</dbReference>
<protein>
    <recommendedName>
        <fullName evidence="7">O-antigen ligase-related domain-containing protein</fullName>
    </recommendedName>
</protein>
<evidence type="ECO:0000256" key="5">
    <source>
        <dbReference type="SAM" id="MobiDB-lite"/>
    </source>
</evidence>
<organism evidence="8 9">
    <name type="scientific">Pseudodesulfovibrio profundus</name>
    <dbReference type="NCBI Taxonomy" id="57320"/>
    <lineage>
        <taxon>Bacteria</taxon>
        <taxon>Pseudomonadati</taxon>
        <taxon>Thermodesulfobacteriota</taxon>
        <taxon>Desulfovibrionia</taxon>
        <taxon>Desulfovibrionales</taxon>
        <taxon>Desulfovibrionaceae</taxon>
    </lineage>
</organism>
<feature type="transmembrane region" description="Helical" evidence="6">
    <location>
        <begin position="199"/>
        <end position="227"/>
    </location>
</feature>
<dbReference type="InterPro" id="IPR007016">
    <property type="entry name" value="O-antigen_ligase-rel_domated"/>
</dbReference>
<feature type="transmembrane region" description="Helical" evidence="6">
    <location>
        <begin position="371"/>
        <end position="400"/>
    </location>
</feature>
<feature type="transmembrane region" description="Helical" evidence="6">
    <location>
        <begin position="324"/>
        <end position="344"/>
    </location>
</feature>
<dbReference type="KEGG" id="pprf:DPRO_1322"/>
<reference evidence="9" key="1">
    <citation type="submission" date="2017-09" db="EMBL/GenBank/DDBJ databases">
        <authorList>
            <person name="Regsiter A."/>
            <person name="William W."/>
        </authorList>
    </citation>
    <scope>NUCLEOTIDE SEQUENCE [LARGE SCALE GENOMIC DNA]</scope>
    <source>
        <strain evidence="9">500-1</strain>
    </source>
</reference>
<proteinExistence type="predicted"/>
<name>A0A2C8F6I0_9BACT</name>
<gene>
    <name evidence="8" type="ORF">DPRO_1322</name>
</gene>
<feature type="transmembrane region" description="Helical" evidence="6">
    <location>
        <begin position="233"/>
        <end position="251"/>
    </location>
</feature>
<evidence type="ECO:0000313" key="9">
    <source>
        <dbReference type="Proteomes" id="UP000219215"/>
    </source>
</evidence>
<evidence type="ECO:0000256" key="2">
    <source>
        <dbReference type="ARBA" id="ARBA00022692"/>
    </source>
</evidence>
<evidence type="ECO:0000256" key="6">
    <source>
        <dbReference type="SAM" id="Phobius"/>
    </source>
</evidence>
<keyword evidence="4 6" id="KW-0472">Membrane</keyword>
<dbReference type="GO" id="GO:0016020">
    <property type="term" value="C:membrane"/>
    <property type="evidence" value="ECO:0007669"/>
    <property type="project" value="UniProtKB-SubCell"/>
</dbReference>
<dbReference type="AlphaFoldDB" id="A0A2C8F6I0"/>
<dbReference type="Proteomes" id="UP000219215">
    <property type="component" value="Chromosome DPRO"/>
</dbReference>
<keyword evidence="3 6" id="KW-1133">Transmembrane helix</keyword>
<dbReference type="PANTHER" id="PTHR37422:SF13">
    <property type="entry name" value="LIPOPOLYSACCHARIDE BIOSYNTHESIS PROTEIN PA4999-RELATED"/>
    <property type="match status" value="1"/>
</dbReference>
<feature type="transmembrane region" description="Helical" evidence="6">
    <location>
        <begin position="169"/>
        <end position="187"/>
    </location>
</feature>
<feature type="transmembrane region" description="Helical" evidence="6">
    <location>
        <begin position="49"/>
        <end position="66"/>
    </location>
</feature>
<evidence type="ECO:0000256" key="1">
    <source>
        <dbReference type="ARBA" id="ARBA00004141"/>
    </source>
</evidence>